<evidence type="ECO:0000256" key="2">
    <source>
        <dbReference type="ARBA" id="ARBA00022505"/>
    </source>
</evidence>
<dbReference type="RefSeq" id="WP_142902355.1">
    <property type="nucleotide sequence ID" value="NZ_ML660087.1"/>
</dbReference>
<proteinExistence type="inferred from homology"/>
<dbReference type="InterPro" id="IPR008274">
    <property type="entry name" value="AldOxase/xan_DH_MoCoBD1"/>
</dbReference>
<dbReference type="Pfam" id="PF01315">
    <property type="entry name" value="Ald_Xan_dh_C"/>
    <property type="match status" value="1"/>
</dbReference>
<dbReference type="OrthoDB" id="9758509at2"/>
<dbReference type="EMBL" id="VHSG01000002">
    <property type="protein sequence ID" value="TQV86203.1"/>
    <property type="molecule type" value="Genomic_DNA"/>
</dbReference>
<evidence type="ECO:0000256" key="3">
    <source>
        <dbReference type="ARBA" id="ARBA00023002"/>
    </source>
</evidence>
<dbReference type="FunFam" id="3.30.365.10:FF:000001">
    <property type="entry name" value="Xanthine dehydrogenase oxidase"/>
    <property type="match status" value="1"/>
</dbReference>
<dbReference type="AlphaFoldDB" id="A0A545U9W7"/>
<evidence type="ECO:0000259" key="6">
    <source>
        <dbReference type="SMART" id="SM01008"/>
    </source>
</evidence>
<dbReference type="GO" id="GO:0030151">
    <property type="term" value="F:molybdenum ion binding"/>
    <property type="evidence" value="ECO:0007669"/>
    <property type="project" value="InterPro"/>
</dbReference>
<evidence type="ECO:0000256" key="5">
    <source>
        <dbReference type="SAM" id="MobiDB-lite"/>
    </source>
</evidence>
<dbReference type="SUPFAM" id="SSF56003">
    <property type="entry name" value="Molybdenum cofactor-binding domain"/>
    <property type="match status" value="1"/>
</dbReference>
<reference evidence="7 8" key="1">
    <citation type="submission" date="2019-06" db="EMBL/GenBank/DDBJ databases">
        <title>Whole genome sequence for Cellvibrionaceae sp. R142.</title>
        <authorList>
            <person name="Wang G."/>
        </authorList>
    </citation>
    <scope>NUCLEOTIDE SEQUENCE [LARGE SCALE GENOMIC DNA]</scope>
    <source>
        <strain evidence="7 8">R142</strain>
    </source>
</reference>
<dbReference type="InterPro" id="IPR016208">
    <property type="entry name" value="Ald_Oxase/xanthine_DH-like"/>
</dbReference>
<evidence type="ECO:0000313" key="8">
    <source>
        <dbReference type="Proteomes" id="UP000319732"/>
    </source>
</evidence>
<dbReference type="InterPro" id="IPR014309">
    <property type="entry name" value="Xanthine_DH_Mopterin-bd_su"/>
</dbReference>
<dbReference type="Gene3D" id="3.30.365.10">
    <property type="entry name" value="Aldehyde oxidase/xanthine dehydrogenase, molybdopterin binding domain"/>
    <property type="match status" value="4"/>
</dbReference>
<keyword evidence="8" id="KW-1185">Reference proteome</keyword>
<dbReference type="GO" id="GO:0004854">
    <property type="term" value="F:xanthine dehydrogenase activity"/>
    <property type="evidence" value="ECO:0007669"/>
    <property type="project" value="UniProtKB-EC"/>
</dbReference>
<dbReference type="Pfam" id="PF02738">
    <property type="entry name" value="MoCoBD_1"/>
    <property type="match status" value="1"/>
</dbReference>
<dbReference type="PANTHER" id="PTHR11908">
    <property type="entry name" value="XANTHINE DEHYDROGENASE"/>
    <property type="match status" value="1"/>
</dbReference>
<dbReference type="NCBIfam" id="TIGR02965">
    <property type="entry name" value="xanthine_xdhB"/>
    <property type="match status" value="1"/>
</dbReference>
<dbReference type="InterPro" id="IPR046867">
    <property type="entry name" value="AldOxase/xan_DH_MoCoBD2"/>
</dbReference>
<evidence type="ECO:0000256" key="4">
    <source>
        <dbReference type="ARBA" id="ARBA00053029"/>
    </source>
</evidence>
<keyword evidence="2" id="KW-0500">Molybdenum</keyword>
<protein>
    <submittedName>
        <fullName evidence="7">Xanthine dehydrogenase molybdopterin binding subunit</fullName>
        <ecNumber evidence="7">1.17.1.4</ecNumber>
    </submittedName>
</protein>
<feature type="region of interest" description="Disordered" evidence="5">
    <location>
        <begin position="1"/>
        <end position="24"/>
    </location>
</feature>
<dbReference type="SUPFAM" id="SSF54665">
    <property type="entry name" value="CO dehydrogenase molybdoprotein N-domain-like"/>
    <property type="match status" value="1"/>
</dbReference>
<evidence type="ECO:0000313" key="7">
    <source>
        <dbReference type="EMBL" id="TQV86203.1"/>
    </source>
</evidence>
<dbReference type="Gene3D" id="3.90.1170.50">
    <property type="entry name" value="Aldehyde oxidase/xanthine dehydrogenase, a/b hammerhead"/>
    <property type="match status" value="1"/>
</dbReference>
<evidence type="ECO:0000256" key="1">
    <source>
        <dbReference type="ARBA" id="ARBA00006849"/>
    </source>
</evidence>
<accession>A0A545U9W7</accession>
<dbReference type="PANTHER" id="PTHR11908:SF132">
    <property type="entry name" value="ALDEHYDE OXIDASE 1-RELATED"/>
    <property type="match status" value="1"/>
</dbReference>
<gene>
    <name evidence="7" type="primary">xdhB</name>
    <name evidence="7" type="ORF">FKG94_01210</name>
</gene>
<dbReference type="InterPro" id="IPR037165">
    <property type="entry name" value="AldOxase/xan_DH_Mopterin-bd_sf"/>
</dbReference>
<dbReference type="Pfam" id="PF20256">
    <property type="entry name" value="MoCoBD_2"/>
    <property type="match status" value="1"/>
</dbReference>
<keyword evidence="3 7" id="KW-0560">Oxidoreductase</keyword>
<organism evidence="7 8">
    <name type="scientific">Exilibacterium tricleocarpae</name>
    <dbReference type="NCBI Taxonomy" id="2591008"/>
    <lineage>
        <taxon>Bacteria</taxon>
        <taxon>Pseudomonadati</taxon>
        <taxon>Pseudomonadota</taxon>
        <taxon>Gammaproteobacteria</taxon>
        <taxon>Cellvibrionales</taxon>
        <taxon>Cellvibrionaceae</taxon>
        <taxon>Exilibacterium</taxon>
    </lineage>
</organism>
<comment type="caution">
    <text evidence="7">The sequence shown here is derived from an EMBL/GenBank/DDBJ whole genome shotgun (WGS) entry which is preliminary data.</text>
</comment>
<comment type="cofactor">
    <cofactor evidence="4">
        <name>Mo-molybdopterin cytosine dinucleotide</name>
        <dbReference type="ChEBI" id="CHEBI:71308"/>
    </cofactor>
</comment>
<name>A0A545U9W7_9GAMM</name>
<dbReference type="GO" id="GO:0005506">
    <property type="term" value="F:iron ion binding"/>
    <property type="evidence" value="ECO:0007669"/>
    <property type="project" value="InterPro"/>
</dbReference>
<dbReference type="InterPro" id="IPR036856">
    <property type="entry name" value="Ald_Oxase/Xan_DH_a/b_sf"/>
</dbReference>
<sequence>MRRIKEYQVPLRQRPPKTGLGKPAVHDSAVKHVTGRARYVDDMIMPPGVLHLASGASTCAHGKIKTLDLAAVKASDGVVAVFTRADVPGDIDVGPVYAGDPLFAGDTVEFVGQQLFTVAAHSYEQAQRAVQKAVVEYQPLPAVLTVSTALAQQAFVLPTHTMQSGALGADDYRRAIEAAPQRLCNDVYMKGQEHFYLEGQVCLVCPTEDGGVHVHTSSQHPTEVQKLVAQVLGLPIHRVQAEVRRMGGGFGGKESQAGALACTAAVVCYHTGRAVTFRLPRREDMERTGKRHDFLSRVEVGFSERGEIRGIDICLAGKCGYSPDLSEGIVDRAMFHADNAYYLGPARVVGHRCKTHTVSNTAFRGFGAPQGMVAIEATLDDIARRLGEDPLTIRKRNLYRPGFNTTHYGQKIEQHLLPDIVGQLENSSDYWRRRAAVTEFNRHNPFLKKGLALTPVKFGVSFTATHLNQAGALVHIYTDGSLLVNHAGTEMGQGLYTKVAQVVAAEFGVGVESVQVTATRTDKVANTSPTAASSGTDLNGMAARDAARQIKQGLIEFASTHFAVPADAVRFADNRVIAGTQAMAFAAFVRLAYLNRVALWSSGFYTTPKIHYDRQSAKGRPFFYFANGAAAAEVIVDTFTGEYRVERVDILHDVGRSINPAIDIGQIEGGFVQGMGWLTTEELMWDAQGRVIANSPANYKIPTAADVPPVFNVALYESANAEATIFNSKAVGEPPLMLAISVWSALRDACASVADYRFSPPLDPPATPERVLDALDAARAHVGGEAAATADREVTK</sequence>
<comment type="similarity">
    <text evidence="1">Belongs to the xanthine dehydrogenase family.</text>
</comment>
<dbReference type="SMART" id="SM01008">
    <property type="entry name" value="Ald_Xan_dh_C"/>
    <property type="match status" value="1"/>
</dbReference>
<dbReference type="Proteomes" id="UP000319732">
    <property type="component" value="Unassembled WGS sequence"/>
</dbReference>
<dbReference type="InterPro" id="IPR000674">
    <property type="entry name" value="Ald_Oxase/Xan_DH_a/b"/>
</dbReference>
<feature type="domain" description="Aldehyde oxidase/xanthine dehydrogenase a/b hammerhead" evidence="6">
    <location>
        <begin position="34"/>
        <end position="141"/>
    </location>
</feature>
<dbReference type="EC" id="1.17.1.4" evidence="7"/>